<protein>
    <recommendedName>
        <fullName evidence="4">J domain-containing protein</fullName>
    </recommendedName>
</protein>
<dbReference type="STRING" id="1156394.T0RW27"/>
<dbReference type="CDD" id="cd06257">
    <property type="entry name" value="DnaJ"/>
    <property type="match status" value="1"/>
</dbReference>
<gene>
    <name evidence="5" type="ORF">SDRG_07825</name>
</gene>
<dbReference type="AlphaFoldDB" id="T0RW27"/>
<name>T0RW27_SAPDV</name>
<dbReference type="OrthoDB" id="10250354at2759"/>
<dbReference type="SMART" id="SM00271">
    <property type="entry name" value="DnaJ"/>
    <property type="match status" value="1"/>
</dbReference>
<dbReference type="PANTHER" id="PTHR44145">
    <property type="entry name" value="DNAJ HOMOLOG SUBFAMILY A MEMBER 3, MITOCHONDRIAL"/>
    <property type="match status" value="1"/>
</dbReference>
<feature type="region of interest" description="Disordered" evidence="2">
    <location>
        <begin position="106"/>
        <end position="127"/>
    </location>
</feature>
<dbReference type="PROSITE" id="PS50076">
    <property type="entry name" value="DNAJ_2"/>
    <property type="match status" value="1"/>
</dbReference>
<dbReference type="GeneID" id="19948552"/>
<dbReference type="eggNOG" id="KOG0715">
    <property type="taxonomic scope" value="Eukaryota"/>
</dbReference>
<feature type="compositionally biased region" description="Polar residues" evidence="2">
    <location>
        <begin position="107"/>
        <end position="118"/>
    </location>
</feature>
<dbReference type="EMBL" id="JH767154">
    <property type="protein sequence ID" value="EQC34497.1"/>
    <property type="molecule type" value="Genomic_DNA"/>
</dbReference>
<feature type="transmembrane region" description="Helical" evidence="3">
    <location>
        <begin position="204"/>
        <end position="222"/>
    </location>
</feature>
<dbReference type="InterPro" id="IPR036869">
    <property type="entry name" value="J_dom_sf"/>
</dbReference>
<evidence type="ECO:0000259" key="4">
    <source>
        <dbReference type="PROSITE" id="PS50076"/>
    </source>
</evidence>
<evidence type="ECO:0000313" key="5">
    <source>
        <dbReference type="EMBL" id="EQC34497.1"/>
    </source>
</evidence>
<dbReference type="InParanoid" id="T0RW27"/>
<keyword evidence="3" id="KW-0812">Transmembrane</keyword>
<dbReference type="Proteomes" id="UP000030762">
    <property type="component" value="Unassembled WGS sequence"/>
</dbReference>
<keyword evidence="3" id="KW-1133">Transmembrane helix</keyword>
<dbReference type="RefSeq" id="XP_008611903.1">
    <property type="nucleotide sequence ID" value="XM_008613681.1"/>
</dbReference>
<feature type="domain" description="J" evidence="4">
    <location>
        <begin position="43"/>
        <end position="108"/>
    </location>
</feature>
<dbReference type="OMA" id="HHEEEVF"/>
<feature type="transmembrane region" description="Helical" evidence="3">
    <location>
        <begin position="179"/>
        <end position="198"/>
    </location>
</feature>
<dbReference type="VEuPathDB" id="FungiDB:SDRG_07825"/>
<evidence type="ECO:0000313" key="6">
    <source>
        <dbReference type="Proteomes" id="UP000030762"/>
    </source>
</evidence>
<keyword evidence="1" id="KW-0143">Chaperone</keyword>
<sequence>MLLRTLQRASTVRLASTAPLRPSLASAQTTVRYIFSSSATKKDPYNLLNVPRTATAKDIKLAYFREAKKCHPDLNPNDKQAANKFRGLTEAYEILSDPTRRAELDSAGSSSRFWQQTSSPPPPHHEEEVFSSVLGDATIVKDAFQLYVRDLHGEFVFARESAARGEWRNVWQVVVERKGLVFGVLMPIALFVRFPAVIPWIGRGLVLGGELLIGALAYSPALRRASGWLWRRIVQLSRDRKARKPTPRQSRRRKS</sequence>
<dbReference type="InterPro" id="IPR051938">
    <property type="entry name" value="Apopto_cytoskel_mod"/>
</dbReference>
<proteinExistence type="predicted"/>
<keyword evidence="6" id="KW-1185">Reference proteome</keyword>
<dbReference type="Pfam" id="PF00226">
    <property type="entry name" value="DnaJ"/>
    <property type="match status" value="1"/>
</dbReference>
<reference evidence="5 6" key="1">
    <citation type="submission" date="2012-04" db="EMBL/GenBank/DDBJ databases">
        <title>The Genome Sequence of Saprolegnia declina VS20.</title>
        <authorList>
            <consortium name="The Broad Institute Genome Sequencing Platform"/>
            <person name="Russ C."/>
            <person name="Nusbaum C."/>
            <person name="Tyler B."/>
            <person name="van West P."/>
            <person name="Dieguez-Uribeondo J."/>
            <person name="de Bruijn I."/>
            <person name="Tripathy S."/>
            <person name="Jiang R."/>
            <person name="Young S.K."/>
            <person name="Zeng Q."/>
            <person name="Gargeya S."/>
            <person name="Fitzgerald M."/>
            <person name="Haas B."/>
            <person name="Abouelleil A."/>
            <person name="Alvarado L."/>
            <person name="Arachchi H.M."/>
            <person name="Berlin A."/>
            <person name="Chapman S.B."/>
            <person name="Goldberg J."/>
            <person name="Griggs A."/>
            <person name="Gujja S."/>
            <person name="Hansen M."/>
            <person name="Howarth C."/>
            <person name="Imamovic A."/>
            <person name="Larimer J."/>
            <person name="McCowen C."/>
            <person name="Montmayeur A."/>
            <person name="Murphy C."/>
            <person name="Neiman D."/>
            <person name="Pearson M."/>
            <person name="Priest M."/>
            <person name="Roberts A."/>
            <person name="Saif S."/>
            <person name="Shea T."/>
            <person name="Sisk P."/>
            <person name="Sykes S."/>
            <person name="Wortman J."/>
            <person name="Nusbaum C."/>
            <person name="Birren B."/>
        </authorList>
    </citation>
    <scope>NUCLEOTIDE SEQUENCE [LARGE SCALE GENOMIC DNA]</scope>
    <source>
        <strain evidence="5 6">VS20</strain>
    </source>
</reference>
<evidence type="ECO:0000256" key="1">
    <source>
        <dbReference type="ARBA" id="ARBA00023186"/>
    </source>
</evidence>
<dbReference type="SUPFAM" id="SSF46565">
    <property type="entry name" value="Chaperone J-domain"/>
    <property type="match status" value="1"/>
</dbReference>
<accession>T0RW27</accession>
<evidence type="ECO:0000256" key="2">
    <source>
        <dbReference type="SAM" id="MobiDB-lite"/>
    </source>
</evidence>
<dbReference type="Gene3D" id="1.10.287.110">
    <property type="entry name" value="DnaJ domain"/>
    <property type="match status" value="1"/>
</dbReference>
<dbReference type="PRINTS" id="PR00625">
    <property type="entry name" value="JDOMAIN"/>
</dbReference>
<organism evidence="5 6">
    <name type="scientific">Saprolegnia diclina (strain VS20)</name>
    <dbReference type="NCBI Taxonomy" id="1156394"/>
    <lineage>
        <taxon>Eukaryota</taxon>
        <taxon>Sar</taxon>
        <taxon>Stramenopiles</taxon>
        <taxon>Oomycota</taxon>
        <taxon>Saprolegniomycetes</taxon>
        <taxon>Saprolegniales</taxon>
        <taxon>Saprolegniaceae</taxon>
        <taxon>Saprolegnia</taxon>
    </lineage>
</organism>
<dbReference type="PANTHER" id="PTHR44145:SF3">
    <property type="entry name" value="DNAJ HOMOLOG SUBFAMILY A MEMBER 3, MITOCHONDRIAL"/>
    <property type="match status" value="1"/>
</dbReference>
<keyword evidence="3" id="KW-0472">Membrane</keyword>
<evidence type="ECO:0000256" key="3">
    <source>
        <dbReference type="SAM" id="Phobius"/>
    </source>
</evidence>
<dbReference type="InterPro" id="IPR001623">
    <property type="entry name" value="DnaJ_domain"/>
</dbReference>